<dbReference type="STRING" id="7398.A0A1A9ZVP3"/>
<dbReference type="VEuPathDB" id="VectorBase:GPAI026468"/>
<dbReference type="Pfam" id="PF16905">
    <property type="entry name" value="GPHH"/>
    <property type="match status" value="1"/>
</dbReference>
<feature type="compositionally biased region" description="Polar residues" evidence="13">
    <location>
        <begin position="612"/>
        <end position="622"/>
    </location>
</feature>
<keyword evidence="3" id="KW-0109">Calcium transport</keyword>
<dbReference type="InterPro" id="IPR005821">
    <property type="entry name" value="Ion_trans_dom"/>
</dbReference>
<dbReference type="InterPro" id="IPR050599">
    <property type="entry name" value="VDCC_alpha-1_subunit"/>
</dbReference>
<keyword evidence="5 14" id="KW-0812">Transmembrane</keyword>
<dbReference type="EnsemblMetazoa" id="GPAI026468-RA">
    <property type="protein sequence ID" value="GPAI026468-PA"/>
    <property type="gene ID" value="GPAI026468"/>
</dbReference>
<keyword evidence="12" id="KW-0407">Ion channel</keyword>
<feature type="region of interest" description="Disordered" evidence="13">
    <location>
        <begin position="592"/>
        <end position="622"/>
    </location>
</feature>
<name>A0A1A9ZVP3_GLOPL</name>
<proteinExistence type="predicted"/>
<dbReference type="PANTHER" id="PTHR45628">
    <property type="entry name" value="VOLTAGE-DEPENDENT CALCIUM CHANNEL TYPE A SUBUNIT ALPHA-1"/>
    <property type="match status" value="1"/>
</dbReference>
<feature type="compositionally biased region" description="Low complexity" evidence="13">
    <location>
        <begin position="592"/>
        <end position="611"/>
    </location>
</feature>
<evidence type="ECO:0000313" key="17">
    <source>
        <dbReference type="Proteomes" id="UP000092445"/>
    </source>
</evidence>
<reference evidence="17" key="1">
    <citation type="submission" date="2014-03" db="EMBL/GenBank/DDBJ databases">
        <authorList>
            <person name="Aksoy S."/>
            <person name="Warren W."/>
            <person name="Wilson R.K."/>
        </authorList>
    </citation>
    <scope>NUCLEOTIDE SEQUENCE [LARGE SCALE GENOMIC DNA]</scope>
    <source>
        <strain evidence="17">IAEA</strain>
    </source>
</reference>
<dbReference type="FunFam" id="1.10.238.10:FF:000063">
    <property type="entry name" value="Voltage-dependent N-type calcium channel subunit alpha"/>
    <property type="match status" value="1"/>
</dbReference>
<evidence type="ECO:0000256" key="9">
    <source>
        <dbReference type="ARBA" id="ARBA00022989"/>
    </source>
</evidence>
<dbReference type="PANTHER" id="PTHR45628:SF1">
    <property type="entry name" value="VOLTAGE-DEPENDENT CALCIUM CHANNEL TYPE D SUBUNIT ALPHA-1"/>
    <property type="match status" value="1"/>
</dbReference>
<evidence type="ECO:0000256" key="14">
    <source>
        <dbReference type="SAM" id="Phobius"/>
    </source>
</evidence>
<feature type="region of interest" description="Disordered" evidence="13">
    <location>
        <begin position="399"/>
        <end position="437"/>
    </location>
</feature>
<dbReference type="Pfam" id="PF00520">
    <property type="entry name" value="Ion_trans"/>
    <property type="match status" value="1"/>
</dbReference>
<dbReference type="GO" id="GO:0098703">
    <property type="term" value="P:calcium ion import across plasma membrane"/>
    <property type="evidence" value="ECO:0007669"/>
    <property type="project" value="TreeGrafter"/>
</dbReference>
<feature type="transmembrane region" description="Helical" evidence="14">
    <location>
        <begin position="84"/>
        <end position="108"/>
    </location>
</feature>
<dbReference type="GO" id="GO:0005891">
    <property type="term" value="C:voltage-gated calcium channel complex"/>
    <property type="evidence" value="ECO:0007669"/>
    <property type="project" value="TreeGrafter"/>
</dbReference>
<keyword evidence="4" id="KW-0107">Calcium channel</keyword>
<keyword evidence="6" id="KW-0677">Repeat</keyword>
<accession>A0A1A9ZVP3</accession>
<dbReference type="InterPro" id="IPR031649">
    <property type="entry name" value="GPHH_dom"/>
</dbReference>
<evidence type="ECO:0000256" key="6">
    <source>
        <dbReference type="ARBA" id="ARBA00022737"/>
    </source>
</evidence>
<evidence type="ECO:0000256" key="13">
    <source>
        <dbReference type="SAM" id="MobiDB-lite"/>
    </source>
</evidence>
<sequence>MENFGEDVTAFAYPFKVFGKIALDDETSIHRNNNFQTFPQAVLVLFRSATGEAWQDIMMDCSPRPEVRCDPESDSTGECGSSIAFPYFISFYVLCSFLIINLFVAVIMDNFDYLTRDWSILGPHHLDEFIRLWSEYDPDAKGRIKHLDVVTLLRKISPPLGFGKLCPHRMACKRLVSMNMPLNSDGTVFFNATLFAVVRTSLRIKTDGNIDDANAELRATIKQIWKRTSPSLLDQVVPPPGDDDEVTVGKFYATYLIQDYFRRFKKRKEQENKEDLQDVNSAALQAGLRTLHEMSPALKRAISGNLEELTEEPEPMHRRQHSLFGSVWSSLRRHGGLAAVENFKSNRNNSNNSELSNYTNDNIHCSIAEGIDHLTRNLMHTATSNTLFLADLGVVKETDTTPSKDEETAVPPTSTTNTTTTAATETTTTPTTGKAKEENENCNLGTLMHPYNNANGRIPGKTRMTQSNSTNLHTTTKRDKPTLYDVSGLAESLVEEVLKADGLGMYCDSDFVGAATFEIRDALDMTTEKMNLAAHQILTNTNVNRDDIASKPIINSLGSSTSTSNKPRYLPTISAITDAPMYPYHFTRMPTTLSTTSSSPTSRSSSIVSTTNNAFKNNNFGS</sequence>
<evidence type="ECO:0000313" key="16">
    <source>
        <dbReference type="EnsemblMetazoa" id="GPAI026468-PA"/>
    </source>
</evidence>
<evidence type="ECO:0000256" key="3">
    <source>
        <dbReference type="ARBA" id="ARBA00022568"/>
    </source>
</evidence>
<reference evidence="16" key="2">
    <citation type="submission" date="2020-05" db="UniProtKB">
        <authorList>
            <consortium name="EnsemblMetazoa"/>
        </authorList>
    </citation>
    <scope>IDENTIFICATION</scope>
    <source>
        <strain evidence="16">IAEA</strain>
    </source>
</reference>
<feature type="domain" description="Voltage-dependent calcium channel alpha-1 subunit IQ" evidence="15">
    <location>
        <begin position="243"/>
        <end position="277"/>
    </location>
</feature>
<dbReference type="GO" id="GO:0008331">
    <property type="term" value="F:high voltage-gated calcium channel activity"/>
    <property type="evidence" value="ECO:0007669"/>
    <property type="project" value="TreeGrafter"/>
</dbReference>
<evidence type="ECO:0000259" key="15">
    <source>
        <dbReference type="SMART" id="SM01062"/>
    </source>
</evidence>
<keyword evidence="17" id="KW-1185">Reference proteome</keyword>
<evidence type="ECO:0000256" key="2">
    <source>
        <dbReference type="ARBA" id="ARBA00022448"/>
    </source>
</evidence>
<organism evidence="16 17">
    <name type="scientific">Glossina pallidipes</name>
    <name type="common">Tsetse fly</name>
    <dbReference type="NCBI Taxonomy" id="7398"/>
    <lineage>
        <taxon>Eukaryota</taxon>
        <taxon>Metazoa</taxon>
        <taxon>Ecdysozoa</taxon>
        <taxon>Arthropoda</taxon>
        <taxon>Hexapoda</taxon>
        <taxon>Insecta</taxon>
        <taxon>Pterygota</taxon>
        <taxon>Neoptera</taxon>
        <taxon>Endopterygota</taxon>
        <taxon>Diptera</taxon>
        <taxon>Brachycera</taxon>
        <taxon>Muscomorpha</taxon>
        <taxon>Hippoboscoidea</taxon>
        <taxon>Glossinidae</taxon>
        <taxon>Glossina</taxon>
    </lineage>
</organism>
<evidence type="ECO:0000256" key="4">
    <source>
        <dbReference type="ARBA" id="ARBA00022673"/>
    </source>
</evidence>
<keyword evidence="11 14" id="KW-0472">Membrane</keyword>
<comment type="subcellular location">
    <subcellularLocation>
        <location evidence="1">Membrane</location>
        <topology evidence="1">Multi-pass membrane protein</topology>
    </subcellularLocation>
</comment>
<evidence type="ECO:0000256" key="8">
    <source>
        <dbReference type="ARBA" id="ARBA00022882"/>
    </source>
</evidence>
<dbReference type="Proteomes" id="UP000092445">
    <property type="component" value="Unassembled WGS sequence"/>
</dbReference>
<evidence type="ECO:0000256" key="10">
    <source>
        <dbReference type="ARBA" id="ARBA00023065"/>
    </source>
</evidence>
<dbReference type="Gene3D" id="6.10.250.2180">
    <property type="match status" value="1"/>
</dbReference>
<evidence type="ECO:0000256" key="7">
    <source>
        <dbReference type="ARBA" id="ARBA00022837"/>
    </source>
</evidence>
<evidence type="ECO:0000256" key="12">
    <source>
        <dbReference type="ARBA" id="ARBA00023303"/>
    </source>
</evidence>
<evidence type="ECO:0000256" key="11">
    <source>
        <dbReference type="ARBA" id="ARBA00023136"/>
    </source>
</evidence>
<dbReference type="AlphaFoldDB" id="A0A1A9ZVP3"/>
<dbReference type="Gene3D" id="1.10.287.70">
    <property type="match status" value="1"/>
</dbReference>
<dbReference type="SMART" id="SM01062">
    <property type="entry name" value="Ca_chan_IQ"/>
    <property type="match status" value="1"/>
</dbReference>
<dbReference type="Pfam" id="PF08763">
    <property type="entry name" value="Ca_chan_IQ"/>
    <property type="match status" value="1"/>
</dbReference>
<keyword evidence="7" id="KW-0106">Calcium</keyword>
<dbReference type="InterPro" id="IPR014873">
    <property type="entry name" value="VDCC_a1su_IQ"/>
</dbReference>
<feature type="compositionally biased region" description="Low complexity" evidence="13">
    <location>
        <begin position="409"/>
        <end position="432"/>
    </location>
</feature>
<keyword evidence="9 14" id="KW-1133">Transmembrane helix</keyword>
<keyword evidence="10" id="KW-0406">Ion transport</keyword>
<keyword evidence="8" id="KW-0851">Voltage-gated channel</keyword>
<evidence type="ECO:0000256" key="1">
    <source>
        <dbReference type="ARBA" id="ARBA00004141"/>
    </source>
</evidence>
<dbReference type="SUPFAM" id="SSF81324">
    <property type="entry name" value="Voltage-gated potassium channels"/>
    <property type="match status" value="1"/>
</dbReference>
<evidence type="ECO:0000256" key="5">
    <source>
        <dbReference type="ARBA" id="ARBA00022692"/>
    </source>
</evidence>
<keyword evidence="2" id="KW-0813">Transport</keyword>
<protein>
    <recommendedName>
        <fullName evidence="15">Voltage-dependent calcium channel alpha-1 subunit IQ domain-containing protein</fullName>
    </recommendedName>
</protein>